<proteinExistence type="predicted"/>
<evidence type="ECO:0000313" key="5">
    <source>
        <dbReference type="EMBL" id="CAB4996065.1"/>
    </source>
</evidence>
<evidence type="ECO:0000313" key="6">
    <source>
        <dbReference type="EMBL" id="CAB5054595.1"/>
    </source>
</evidence>
<dbReference type="EMBL" id="CAFAAJ010000094">
    <property type="protein sequence ID" value="CAB4809956.1"/>
    <property type="molecule type" value="Genomic_DNA"/>
</dbReference>
<dbReference type="Pfam" id="PF08450">
    <property type="entry name" value="SGL"/>
    <property type="match status" value="1"/>
</dbReference>
<dbReference type="EMBL" id="CAEZXX010000052">
    <property type="protein sequence ID" value="CAB4707155.1"/>
    <property type="molecule type" value="Genomic_DNA"/>
</dbReference>
<organism evidence="2">
    <name type="scientific">freshwater metagenome</name>
    <dbReference type="NCBI Taxonomy" id="449393"/>
    <lineage>
        <taxon>unclassified sequences</taxon>
        <taxon>metagenomes</taxon>
        <taxon>ecological metagenomes</taxon>
    </lineage>
</organism>
<evidence type="ECO:0000313" key="2">
    <source>
        <dbReference type="EMBL" id="CAB4707155.1"/>
    </source>
</evidence>
<dbReference type="AlphaFoldDB" id="A0A6J6QD80"/>
<dbReference type="SUPFAM" id="SSF63829">
    <property type="entry name" value="Calcium-dependent phosphotriesterase"/>
    <property type="match status" value="1"/>
</dbReference>
<reference evidence="2" key="1">
    <citation type="submission" date="2020-05" db="EMBL/GenBank/DDBJ databases">
        <authorList>
            <person name="Chiriac C."/>
            <person name="Salcher M."/>
            <person name="Ghai R."/>
            <person name="Kavagutti S V."/>
        </authorList>
    </citation>
    <scope>NUCLEOTIDE SEQUENCE</scope>
</reference>
<dbReference type="Gene3D" id="2.120.10.30">
    <property type="entry name" value="TolB, C-terminal domain"/>
    <property type="match status" value="1"/>
</dbReference>
<dbReference type="PANTHER" id="PTHR47572">
    <property type="entry name" value="LIPOPROTEIN-RELATED"/>
    <property type="match status" value="1"/>
</dbReference>
<gene>
    <name evidence="2" type="ORF">UFOPK2602_00927</name>
    <name evidence="3" type="ORF">UFOPK2806_00485</name>
    <name evidence="4" type="ORF">UFOPK3001_01481</name>
    <name evidence="5" type="ORF">UFOPK3954_01468</name>
    <name evidence="6" type="ORF">UFOPK4306_00329</name>
</gene>
<dbReference type="InterPro" id="IPR011042">
    <property type="entry name" value="6-blade_b-propeller_TolB-like"/>
</dbReference>
<sequence>MSNWKLIATGLRFPEGPIWLPNGDVLVVEIERGTLTRVSPDGNKTVVGDCKGGPNGAAMGPDGKVYVCNNGGFMWTDADGLLFPGNQPPDYIGGRIQSVDINTGEVKDVYTQFEGVGLRGPNDIVFDRNGGFYFTDLGKGRPESVDRGAIYYGKPDGSPLVKVVGPLDHPNGISLSPDDKTLYVAETITGRVWQWTLDSPGVVSQAGAMFAAPGGGRLTVGMPGYQLLDSMTVDSEGNLCLATLITGCVTVVSPKGEILRQVAPPKHDPLVTNVCFGGADLKTAFVTVSACGELWSCDWPVPGHKLANY</sequence>
<dbReference type="EMBL" id="CAFBQP010000008">
    <property type="protein sequence ID" value="CAB5054595.1"/>
    <property type="molecule type" value="Genomic_DNA"/>
</dbReference>
<dbReference type="InterPro" id="IPR051262">
    <property type="entry name" value="SMP-30/CGR1_Lactonase"/>
</dbReference>
<protein>
    <submittedName>
        <fullName evidence="2">Unannotated protein</fullName>
    </submittedName>
</protein>
<evidence type="ECO:0000313" key="4">
    <source>
        <dbReference type="EMBL" id="CAB4809956.1"/>
    </source>
</evidence>
<dbReference type="EMBL" id="CAEZYY010000004">
    <property type="protein sequence ID" value="CAB4742586.1"/>
    <property type="molecule type" value="Genomic_DNA"/>
</dbReference>
<accession>A0A6J6QD80</accession>
<dbReference type="EMBL" id="CAFBON010000154">
    <property type="protein sequence ID" value="CAB4996065.1"/>
    <property type="molecule type" value="Genomic_DNA"/>
</dbReference>
<dbReference type="InterPro" id="IPR013658">
    <property type="entry name" value="SGL"/>
</dbReference>
<feature type="domain" description="SMP-30/Gluconolactonase/LRE-like region" evidence="1">
    <location>
        <begin position="13"/>
        <end position="289"/>
    </location>
</feature>
<evidence type="ECO:0000259" key="1">
    <source>
        <dbReference type="Pfam" id="PF08450"/>
    </source>
</evidence>
<evidence type="ECO:0000313" key="3">
    <source>
        <dbReference type="EMBL" id="CAB4742586.1"/>
    </source>
</evidence>
<name>A0A6J6QD80_9ZZZZ</name>
<dbReference type="PANTHER" id="PTHR47572:SF5">
    <property type="entry name" value="BLR2277 PROTEIN"/>
    <property type="match status" value="1"/>
</dbReference>